<evidence type="ECO:0000313" key="6">
    <source>
        <dbReference type="Proteomes" id="UP000605201"/>
    </source>
</evidence>
<reference evidence="5 6" key="1">
    <citation type="submission" date="2020-08" db="EMBL/GenBank/DDBJ databases">
        <title>Bridging the membrane lipid divide: bacteria of the FCB group superphylum have the potential to synthesize archaeal ether lipids.</title>
        <authorList>
            <person name="Villanueva L."/>
            <person name="Von Meijenfeldt F.A.B."/>
            <person name="Westbye A.B."/>
            <person name="Yadav S."/>
            <person name="Hopmans E.C."/>
            <person name="Dutilh B.E."/>
            <person name="Sinninghe Damste J.S."/>
        </authorList>
    </citation>
    <scope>NUCLEOTIDE SEQUENCE [LARGE SCALE GENOMIC DNA]</scope>
    <source>
        <strain evidence="5">NIOZ-UU17</strain>
    </source>
</reference>
<dbReference type="Gene3D" id="3.40.50.2300">
    <property type="match status" value="1"/>
</dbReference>
<dbReference type="InterPro" id="IPR035965">
    <property type="entry name" value="PAS-like_dom_sf"/>
</dbReference>
<organism evidence="5 6">
    <name type="scientific">Candidatus Desulfatibia vada</name>
    <dbReference type="NCBI Taxonomy" id="2841696"/>
    <lineage>
        <taxon>Bacteria</taxon>
        <taxon>Pseudomonadati</taxon>
        <taxon>Thermodesulfobacteriota</taxon>
        <taxon>Desulfobacteria</taxon>
        <taxon>Desulfobacterales</taxon>
        <taxon>Desulfobacterales incertae sedis</taxon>
        <taxon>Candidatus Desulfatibia</taxon>
    </lineage>
</organism>
<dbReference type="SMART" id="SM00091">
    <property type="entry name" value="PAS"/>
    <property type="match status" value="1"/>
</dbReference>
<dbReference type="Pfam" id="PF00072">
    <property type="entry name" value="Response_reg"/>
    <property type="match status" value="1"/>
</dbReference>
<comment type="caution">
    <text evidence="5">The sequence shown here is derived from an EMBL/GenBank/DDBJ whole genome shotgun (WGS) entry which is preliminary data.</text>
</comment>
<dbReference type="PANTHER" id="PTHR44591">
    <property type="entry name" value="STRESS RESPONSE REGULATOR PROTEIN 1"/>
    <property type="match status" value="1"/>
</dbReference>
<gene>
    <name evidence="5" type="ORF">H8D96_01585</name>
</gene>
<dbReference type="SMART" id="SM00448">
    <property type="entry name" value="REC"/>
    <property type="match status" value="1"/>
</dbReference>
<feature type="domain" description="Response regulatory" evidence="4">
    <location>
        <begin position="4"/>
        <end position="119"/>
    </location>
</feature>
<dbReference type="InterPro" id="IPR001789">
    <property type="entry name" value="Sig_transdc_resp-reg_receiver"/>
</dbReference>
<evidence type="ECO:0000256" key="2">
    <source>
        <dbReference type="PROSITE-ProRule" id="PRU00169"/>
    </source>
</evidence>
<proteinExistence type="predicted"/>
<dbReference type="InterPro" id="IPR011006">
    <property type="entry name" value="CheY-like_superfamily"/>
</dbReference>
<dbReference type="CDD" id="cd00156">
    <property type="entry name" value="REC"/>
    <property type="match status" value="1"/>
</dbReference>
<name>A0A8J6NRD8_9BACT</name>
<dbReference type="Proteomes" id="UP000605201">
    <property type="component" value="Unassembled WGS sequence"/>
</dbReference>
<feature type="modified residue" description="4-aspartylphosphate" evidence="2">
    <location>
        <position position="53"/>
    </location>
</feature>
<evidence type="ECO:0000256" key="1">
    <source>
        <dbReference type="ARBA" id="ARBA00022553"/>
    </source>
</evidence>
<dbReference type="InterPro" id="IPR000014">
    <property type="entry name" value="PAS"/>
</dbReference>
<dbReference type="AlphaFoldDB" id="A0A8J6NRD8"/>
<keyword evidence="1 2" id="KW-0597">Phosphoprotein</keyword>
<dbReference type="Pfam" id="PF13188">
    <property type="entry name" value="PAS_8"/>
    <property type="match status" value="1"/>
</dbReference>
<evidence type="ECO:0000259" key="4">
    <source>
        <dbReference type="PROSITE" id="PS50110"/>
    </source>
</evidence>
<dbReference type="GO" id="GO:0000160">
    <property type="term" value="P:phosphorelay signal transduction system"/>
    <property type="evidence" value="ECO:0007669"/>
    <property type="project" value="InterPro"/>
</dbReference>
<dbReference type="InterPro" id="IPR050595">
    <property type="entry name" value="Bact_response_regulator"/>
</dbReference>
<dbReference type="PANTHER" id="PTHR44591:SF3">
    <property type="entry name" value="RESPONSE REGULATORY DOMAIN-CONTAINING PROTEIN"/>
    <property type="match status" value="1"/>
</dbReference>
<dbReference type="SUPFAM" id="SSF52172">
    <property type="entry name" value="CheY-like"/>
    <property type="match status" value="1"/>
</dbReference>
<evidence type="ECO:0000256" key="3">
    <source>
        <dbReference type="SAM" id="Coils"/>
    </source>
</evidence>
<dbReference type="SUPFAM" id="SSF55785">
    <property type="entry name" value="PYP-like sensor domain (PAS domain)"/>
    <property type="match status" value="1"/>
</dbReference>
<dbReference type="NCBIfam" id="TIGR00229">
    <property type="entry name" value="sensory_box"/>
    <property type="match status" value="1"/>
</dbReference>
<dbReference type="EMBL" id="JACNIG010000058">
    <property type="protein sequence ID" value="MBC8430588.1"/>
    <property type="molecule type" value="Genomic_DNA"/>
</dbReference>
<evidence type="ECO:0000313" key="5">
    <source>
        <dbReference type="EMBL" id="MBC8430588.1"/>
    </source>
</evidence>
<sequence>MKKNILVVDDNPQMLGLIADLLEDEGHQVRTAENGLSALDILISFIPDIMFVDLVMPKIGGDKLCKIIRKMQHLQNCYLVLVSAAAAEMDFDYAEIGADACIAKGPIGSIIGHVLAAVRDSDSFLKGKKPKAIKGFDTVHLRQMTKELLSQNRHWEAILDSMREGILETFEDRIVYANSAALSLFGTSLEDLLAAYLPDIFDNIVSLQVEKLMKSRADESFEIGYNKAIKINNKLVTLKKLPVRRESSTSIIMITDVTKRLKAEEELKKGHDELELRVEQRTAELVQANEKLKRKIQEHKQAQEALQESKERFRELAELLPETICKLLE</sequence>
<keyword evidence="3" id="KW-0175">Coiled coil</keyword>
<protein>
    <submittedName>
        <fullName evidence="5">Response regulator</fullName>
    </submittedName>
</protein>
<dbReference type="Gene3D" id="3.30.450.20">
    <property type="entry name" value="PAS domain"/>
    <property type="match status" value="1"/>
</dbReference>
<dbReference type="CDD" id="cd00130">
    <property type="entry name" value="PAS"/>
    <property type="match status" value="1"/>
</dbReference>
<accession>A0A8J6NRD8</accession>
<dbReference type="PROSITE" id="PS50110">
    <property type="entry name" value="RESPONSE_REGULATORY"/>
    <property type="match status" value="1"/>
</dbReference>
<feature type="coiled-coil region" evidence="3">
    <location>
        <begin position="271"/>
        <end position="319"/>
    </location>
</feature>